<evidence type="ECO:0000313" key="2">
    <source>
        <dbReference type="Proteomes" id="UP000419144"/>
    </source>
</evidence>
<gene>
    <name evidence="1" type="ORF">LtaPh_2927051</name>
</gene>
<protein>
    <submittedName>
        <fullName evidence="1">Vacuolar protein sorting-associated protein 4</fullName>
    </submittedName>
</protein>
<dbReference type="Proteomes" id="UP000419144">
    <property type="component" value="Unassembled WGS sequence"/>
</dbReference>
<proteinExistence type="predicted"/>
<name>A0A640KNA6_LEITA</name>
<dbReference type="VEuPathDB" id="TriTrypDB:LtaPh_2927051"/>
<accession>A0A640KNA6</accession>
<organism evidence="1 2">
    <name type="scientific">Leishmania tarentolae</name>
    <name type="common">Sauroleishmania tarentolae</name>
    <dbReference type="NCBI Taxonomy" id="5689"/>
    <lineage>
        <taxon>Eukaryota</taxon>
        <taxon>Discoba</taxon>
        <taxon>Euglenozoa</taxon>
        <taxon>Kinetoplastea</taxon>
        <taxon>Metakinetoplastina</taxon>
        <taxon>Trypanosomatida</taxon>
        <taxon>Trypanosomatidae</taxon>
        <taxon>Leishmaniinae</taxon>
        <taxon>Leishmania</taxon>
        <taxon>lizard Leishmania</taxon>
    </lineage>
</organism>
<sequence length="373" mass="40933">MCGYLQCANALHQSVAHKVLNIATGIHLCSPPELHPVLVAERVGGVTQVDLEHLHACLELWQWDVNTALKPTSDGAIKRPWNVGGGQHEHTFVIVAHALHLHKELGLDTPRRIVLAVRARGDERVDLIHKDDGWLPVRLVSLAGHLEETAHELLRVTEPAGEKIRATDAKKGAVCLGGHRLGKVRFSRTRGAVEQDATPRLSFAGEELRELHWQDDGLLQRLLGRLEASYLVPMHVGFHLYNSATDTATHALLVLVILLGLLAGRRGLLRRGAGAALGGIVAVLRAVEELLDLLGPRNDVRDLAPHVFPFCGILVLILDGGQEHIDRLHIPPIRLLVFLVLIERCSLLEQLHSLGREVNGHGDECGKRKGLVE</sequence>
<comment type="caution">
    <text evidence="1">The sequence shown here is derived from an EMBL/GenBank/DDBJ whole genome shotgun (WGS) entry which is preliminary data.</text>
</comment>
<dbReference type="EMBL" id="BLBS01000041">
    <property type="protein sequence ID" value="GET90545.1"/>
    <property type="molecule type" value="Genomic_DNA"/>
</dbReference>
<evidence type="ECO:0000313" key="1">
    <source>
        <dbReference type="EMBL" id="GET90545.1"/>
    </source>
</evidence>
<dbReference type="AlphaFoldDB" id="A0A640KNA6"/>
<keyword evidence="2" id="KW-1185">Reference proteome</keyword>
<reference evidence="1" key="1">
    <citation type="submission" date="2019-11" db="EMBL/GenBank/DDBJ databases">
        <title>Leishmania tarentolae CDS.</title>
        <authorList>
            <person name="Goto Y."/>
            <person name="Yamagishi J."/>
        </authorList>
    </citation>
    <scope>NUCLEOTIDE SEQUENCE [LARGE SCALE GENOMIC DNA]</scope>
    <source>
        <strain evidence="1">Parrot Tar II</strain>
    </source>
</reference>